<keyword evidence="2" id="KW-1185">Reference proteome</keyword>
<reference evidence="1 2" key="1">
    <citation type="journal article" date="2019" name="Int. J. Syst. Evol. Microbiol.">
        <title>The Global Catalogue of Microorganisms (GCM) 10K type strain sequencing project: providing services to taxonomists for standard genome sequencing and annotation.</title>
        <authorList>
            <consortium name="The Broad Institute Genomics Platform"/>
            <consortium name="The Broad Institute Genome Sequencing Center for Infectious Disease"/>
            <person name="Wu L."/>
            <person name="Ma J."/>
        </authorList>
    </citation>
    <scope>NUCLEOTIDE SEQUENCE [LARGE SCALE GENOMIC DNA]</scope>
    <source>
        <strain evidence="1 2">JCM 13584</strain>
    </source>
</reference>
<dbReference type="Proteomes" id="UP001499954">
    <property type="component" value="Unassembled WGS sequence"/>
</dbReference>
<sequence length="236" mass="25384">MTGWTLLTDAYGPADEIPELLAAASSNDPAAWEELWGRLCHQGTVSSASYAAVPILAELVLRSKPVGYNQALALAAAIIGSEDGPEKSETIRHRYAADVGEMRRFAEQNLGHARSDVEFVYGLQTVLSFDGVSVWKNHLESIADGEVGLECPNCEQFILVALDGTTQYQSEANESIMHSPPAPADPDRLAPAAAHMYSLALTHERADVAESMLRLFGAVTCPACGHRYDIASALNE</sequence>
<accession>A0ABN2RFM8</accession>
<evidence type="ECO:0000313" key="2">
    <source>
        <dbReference type="Proteomes" id="UP001499954"/>
    </source>
</evidence>
<protein>
    <submittedName>
        <fullName evidence="1">Uncharacterized protein</fullName>
    </submittedName>
</protein>
<gene>
    <name evidence="1" type="ORF">GCM10009717_38950</name>
</gene>
<dbReference type="RefSeq" id="WP_157415472.1">
    <property type="nucleotide sequence ID" value="NZ_BAAAMK010000014.1"/>
</dbReference>
<proteinExistence type="predicted"/>
<comment type="caution">
    <text evidence="1">The sequence shown here is derived from an EMBL/GenBank/DDBJ whole genome shotgun (WGS) entry which is preliminary data.</text>
</comment>
<evidence type="ECO:0000313" key="1">
    <source>
        <dbReference type="EMBL" id="GAA1968224.1"/>
    </source>
</evidence>
<name>A0ABN2RFM8_9MICO</name>
<dbReference type="EMBL" id="BAAAMK010000014">
    <property type="protein sequence ID" value="GAA1968224.1"/>
    <property type="molecule type" value="Genomic_DNA"/>
</dbReference>
<organism evidence="1 2">
    <name type="scientific">Agromyces allii</name>
    <dbReference type="NCBI Taxonomy" id="393607"/>
    <lineage>
        <taxon>Bacteria</taxon>
        <taxon>Bacillati</taxon>
        <taxon>Actinomycetota</taxon>
        <taxon>Actinomycetes</taxon>
        <taxon>Micrococcales</taxon>
        <taxon>Microbacteriaceae</taxon>
        <taxon>Agromyces</taxon>
    </lineage>
</organism>